<protein>
    <submittedName>
        <fullName evidence="2">Uncharacterized protein</fullName>
    </submittedName>
</protein>
<gene>
    <name evidence="2" type="ORF">PMIN01_07301</name>
</gene>
<dbReference type="Proteomes" id="UP000756921">
    <property type="component" value="Unassembled WGS sequence"/>
</dbReference>
<organism evidence="2 3">
    <name type="scientific">Paraphaeosphaeria minitans</name>
    <dbReference type="NCBI Taxonomy" id="565426"/>
    <lineage>
        <taxon>Eukaryota</taxon>
        <taxon>Fungi</taxon>
        <taxon>Dikarya</taxon>
        <taxon>Ascomycota</taxon>
        <taxon>Pezizomycotina</taxon>
        <taxon>Dothideomycetes</taxon>
        <taxon>Pleosporomycetidae</taxon>
        <taxon>Pleosporales</taxon>
        <taxon>Massarineae</taxon>
        <taxon>Didymosphaeriaceae</taxon>
        <taxon>Paraphaeosphaeria</taxon>
    </lineage>
</organism>
<feature type="compositionally biased region" description="Polar residues" evidence="1">
    <location>
        <begin position="217"/>
        <end position="226"/>
    </location>
</feature>
<evidence type="ECO:0000256" key="1">
    <source>
        <dbReference type="SAM" id="MobiDB-lite"/>
    </source>
</evidence>
<feature type="compositionally biased region" description="Low complexity" evidence="1">
    <location>
        <begin position="132"/>
        <end position="145"/>
    </location>
</feature>
<name>A0A9P6GG09_9PLEO</name>
<proteinExistence type="predicted"/>
<accession>A0A9P6GG09</accession>
<comment type="caution">
    <text evidence="2">The sequence shown here is derived from an EMBL/GenBank/DDBJ whole genome shotgun (WGS) entry which is preliminary data.</text>
</comment>
<evidence type="ECO:0000313" key="2">
    <source>
        <dbReference type="EMBL" id="KAF9734398.1"/>
    </source>
</evidence>
<reference evidence="2" key="1">
    <citation type="journal article" date="2020" name="Mol. Plant Microbe Interact.">
        <title>Genome Sequence of the Biocontrol Agent Coniothyrium minitans strain Conio (IMI 134523).</title>
        <authorList>
            <person name="Patel D."/>
            <person name="Shittu T.A."/>
            <person name="Baroncelli R."/>
            <person name="Muthumeenakshi S."/>
            <person name="Osborne T.H."/>
            <person name="Janganan T.K."/>
            <person name="Sreenivasaprasad S."/>
        </authorList>
    </citation>
    <scope>NUCLEOTIDE SEQUENCE</scope>
    <source>
        <strain evidence="2">Conio</strain>
    </source>
</reference>
<dbReference type="EMBL" id="WJXW01000007">
    <property type="protein sequence ID" value="KAF9734398.1"/>
    <property type="molecule type" value="Genomic_DNA"/>
</dbReference>
<feature type="compositionally biased region" description="Polar residues" evidence="1">
    <location>
        <begin position="36"/>
        <end position="46"/>
    </location>
</feature>
<keyword evidence="3" id="KW-1185">Reference proteome</keyword>
<feature type="region of interest" description="Disordered" evidence="1">
    <location>
        <begin position="1"/>
        <end position="64"/>
    </location>
</feature>
<dbReference type="OrthoDB" id="4203030at2759"/>
<dbReference type="AlphaFoldDB" id="A0A9P6GG09"/>
<feature type="region of interest" description="Disordered" evidence="1">
    <location>
        <begin position="216"/>
        <end position="239"/>
    </location>
</feature>
<evidence type="ECO:0000313" key="3">
    <source>
        <dbReference type="Proteomes" id="UP000756921"/>
    </source>
</evidence>
<feature type="region of interest" description="Disordered" evidence="1">
    <location>
        <begin position="121"/>
        <end position="145"/>
    </location>
</feature>
<sequence length="239" mass="26461">MSTLLDVRPPDPEPLPLYSRTDPDTASIRSAAPSYVSDTPTYRSYRTPTSLLPPLSPGQETIGLPAPRVYAPGFAPELRNRAGGSNSDFNITRTVNAKVCSAVARRRTDQATREIEGMLRSLDALPPPSPSPSMDTTSPLSSSLPFPPESSLYPVQIVSLSPLEDPHLVGAEAADRARRSRVYREMCAREDELRGHESRSWDFMVGQMSDWDKRRNSWNSFTSNIPSRGKRGTRSGWRS</sequence>